<gene>
    <name evidence="1" type="primary">ORF027</name>
</gene>
<reference evidence="1 2" key="1">
    <citation type="journal article" date="2006" name="J. Virol.">
        <title>Genomic sequence of Spodoptera frugiperda Ascovirus 1a, an enveloped, double-stranded DNA insect virus that manipulates apoptosis for viral reproduction.</title>
        <authorList>
            <person name="Bideshi D.K."/>
            <person name="Demattei M.V."/>
            <person name="Rouleux-Bonnin F."/>
            <person name="Stasiak K."/>
            <person name="Tan Y."/>
            <person name="Bigot S."/>
            <person name="Bigot Y."/>
            <person name="Federici B.A."/>
        </authorList>
    </citation>
    <scope>NUCLEOTIDE SEQUENCE [LARGE SCALE GENOMIC DNA]</scope>
    <source>
        <strain evidence="2">SvAV-1a</strain>
    </source>
</reference>
<proteinExistence type="predicted"/>
<dbReference type="OrthoDB" id="29727at10239"/>
<dbReference type="RefSeq" id="YP_762382.1">
    <property type="nucleotide sequence ID" value="NC_008361.1"/>
</dbReference>
<evidence type="ECO:0000313" key="2">
    <source>
        <dbReference type="Proteomes" id="UP000008030"/>
    </source>
</evidence>
<dbReference type="EMBL" id="AM398843">
    <property type="protein sequence ID" value="CAL44627.1"/>
    <property type="molecule type" value="Genomic_DNA"/>
</dbReference>
<keyword evidence="2" id="KW-1185">Reference proteome</keyword>
<accession>Q0E574</accession>
<dbReference type="GeneID" id="4306194"/>
<name>Q0E574_SFAVA</name>
<sequence length="671" mass="77209">MTHVIRKVSYGPMAVVLDDWPTPVNHAGYVWESVSHLLSYIDENWETNTSYLESLRHITLVVVGHALYADDEFRSALATTGYRNLEYRDFDSVWSKHSKLYTDSLQSYRRQENVFGEELRACRRVRNALSAMCFDVDVFRLIASNMIEANGGNETHPSYGGRVNDENDWAYGDDVARLRYKQFDVFSLDRFITESRYVDMSKYRVVQDDRPLHMQRIYSTVNEMLYDVFHGDGTRLLATLIETCQQRRYRAIIDAILKVDRLQRDGYDSLTGYVPVNRYVYSKGSEYYDRVLRLTQKLVDENAGVPESLMSVTASCWPRTDYELDHLKRYATSITSKRPATLQIEDDSPLYPVRAVRRRMLRIDDVVYASIAHAVVLLSVVYHMKVSNPKDTVIRYGVDVDVLPAISETVRKSRGQVWYDQGARLVHIAANSKFNDNPWLYAEIAMVSKRYGFVFNNDNRFTNTYATGDNETLDRSVRDRFVDVYYTSFDTFAGSTYYSIENSPLSRHVLLCIMSKIHSVNRNLVGTNWTHLKRLTECTVLLYPSLLIDDDDSIGMRNFSDANVDIYRDLFRRANNKSELLSDQYVDSLYSLSVGVIEKYSGGGISFVESCHRFAADRALQNNESCKDRDRIAECLNRVCGEIVRHIRNGRAQGDVGVIAAAAFVLRCDEE</sequence>
<protein>
    <submittedName>
        <fullName evidence="1">77.2 kDa</fullName>
    </submittedName>
</protein>
<organismHost>
    <name type="scientific">Spodoptera frugiperda</name>
    <name type="common">Fall armyworm</name>
    <dbReference type="NCBI Taxonomy" id="7108"/>
</organismHost>
<dbReference type="Proteomes" id="UP000008030">
    <property type="component" value="Segment"/>
</dbReference>
<evidence type="ECO:0000313" key="1">
    <source>
        <dbReference type="EMBL" id="CAL44627.1"/>
    </source>
</evidence>
<organism evidence="1 2">
    <name type="scientific">Spodoptera frugiperda ascovirus 1a</name>
    <name type="common">SfAV-1a</name>
    <dbReference type="NCBI Taxonomy" id="113370"/>
    <lineage>
        <taxon>Viruses</taxon>
        <taxon>Varidnaviria</taxon>
        <taxon>Bamfordvirae</taxon>
        <taxon>Nucleocytoviricota</taxon>
        <taxon>Megaviricetes</taxon>
        <taxon>Pimascovirales</taxon>
        <taxon>Pimascovirales incertae sedis</taxon>
        <taxon>Ascoviridae</taxon>
        <taxon>Ascovirus</taxon>
        <taxon>Ascovirus sfav1a</taxon>
    </lineage>
</organism>
<dbReference type="KEGG" id="vg:4306194"/>